<organism evidence="1 2">
    <name type="scientific">Populus alba x Populus x berolinensis</name>
    <dbReference type="NCBI Taxonomy" id="444605"/>
    <lineage>
        <taxon>Eukaryota</taxon>
        <taxon>Viridiplantae</taxon>
        <taxon>Streptophyta</taxon>
        <taxon>Embryophyta</taxon>
        <taxon>Tracheophyta</taxon>
        <taxon>Spermatophyta</taxon>
        <taxon>Magnoliopsida</taxon>
        <taxon>eudicotyledons</taxon>
        <taxon>Gunneridae</taxon>
        <taxon>Pentapetalae</taxon>
        <taxon>rosids</taxon>
        <taxon>fabids</taxon>
        <taxon>Malpighiales</taxon>
        <taxon>Salicaceae</taxon>
        <taxon>Saliceae</taxon>
        <taxon>Populus</taxon>
    </lineage>
</organism>
<proteinExistence type="predicted"/>
<gene>
    <name evidence="1" type="ORF">NC653_017296</name>
</gene>
<name>A0AAD6QPW1_9ROSI</name>
<protein>
    <submittedName>
        <fullName evidence="1">Uncharacterized protein</fullName>
    </submittedName>
</protein>
<evidence type="ECO:0000313" key="2">
    <source>
        <dbReference type="Proteomes" id="UP001164929"/>
    </source>
</evidence>
<accession>A0AAD6QPW1</accession>
<comment type="caution">
    <text evidence="1">The sequence shown here is derived from an EMBL/GenBank/DDBJ whole genome shotgun (WGS) entry which is preliminary data.</text>
</comment>
<dbReference type="Proteomes" id="UP001164929">
    <property type="component" value="Chromosome 6"/>
</dbReference>
<dbReference type="EMBL" id="JAQIZT010000006">
    <property type="protein sequence ID" value="KAJ6994424.1"/>
    <property type="molecule type" value="Genomic_DNA"/>
</dbReference>
<reference evidence="1" key="1">
    <citation type="journal article" date="2023" name="Mol. Ecol. Resour.">
        <title>Chromosome-level genome assembly of a triploid poplar Populus alba 'Berolinensis'.</title>
        <authorList>
            <person name="Chen S."/>
            <person name="Yu Y."/>
            <person name="Wang X."/>
            <person name="Wang S."/>
            <person name="Zhang T."/>
            <person name="Zhou Y."/>
            <person name="He R."/>
            <person name="Meng N."/>
            <person name="Wang Y."/>
            <person name="Liu W."/>
            <person name="Liu Z."/>
            <person name="Liu J."/>
            <person name="Guo Q."/>
            <person name="Huang H."/>
            <person name="Sederoff R.R."/>
            <person name="Wang G."/>
            <person name="Qu G."/>
            <person name="Chen S."/>
        </authorList>
    </citation>
    <scope>NUCLEOTIDE SEQUENCE</scope>
    <source>
        <strain evidence="1">SC-2020</strain>
    </source>
</reference>
<evidence type="ECO:0000313" key="1">
    <source>
        <dbReference type="EMBL" id="KAJ6994424.1"/>
    </source>
</evidence>
<dbReference type="AlphaFoldDB" id="A0AAD6QPW1"/>
<sequence>MVVVVVAGGCWRGRRRIALGLIGGIVGQENIILVKLICVAVTVTIAVGHVGGGGRGGDAEETVTGGRVHLICFY</sequence>
<keyword evidence="2" id="KW-1185">Reference proteome</keyword>